<keyword evidence="2" id="KW-0732">Signal</keyword>
<feature type="region of interest" description="Disordered" evidence="1">
    <location>
        <begin position="249"/>
        <end position="284"/>
    </location>
</feature>
<dbReference type="Proteomes" id="UP000193978">
    <property type="component" value="Chromosome"/>
</dbReference>
<dbReference type="KEGG" id="mbry:B1812_20235"/>
<dbReference type="AlphaFoldDB" id="A0A1W6MZM2"/>
<reference evidence="4 5" key="1">
    <citation type="submission" date="2017-02" db="EMBL/GenBank/DDBJ databases">
        <authorList>
            <person name="Peterson S.W."/>
        </authorList>
    </citation>
    <scope>NUCLEOTIDE SEQUENCE [LARGE SCALE GENOMIC DNA]</scope>
    <source>
        <strain evidence="4 5">S285</strain>
    </source>
</reference>
<feature type="signal peptide" evidence="2">
    <location>
        <begin position="1"/>
        <end position="21"/>
    </location>
</feature>
<proteinExistence type="predicted"/>
<dbReference type="STRING" id="655015.B1812_20235"/>
<dbReference type="RefSeq" id="WP_085773170.1">
    <property type="nucleotide sequence ID" value="NZ_AP027149.1"/>
</dbReference>
<dbReference type="OrthoDB" id="6038785at2"/>
<name>A0A1W6MZM2_9HYPH</name>
<keyword evidence="5" id="KW-1185">Reference proteome</keyword>
<feature type="domain" description="FecR protein" evidence="3">
    <location>
        <begin position="52"/>
        <end position="151"/>
    </location>
</feature>
<evidence type="ECO:0000313" key="5">
    <source>
        <dbReference type="Proteomes" id="UP000193978"/>
    </source>
</evidence>
<organism evidence="4 5">
    <name type="scientific">Methylocystis bryophila</name>
    <dbReference type="NCBI Taxonomy" id="655015"/>
    <lineage>
        <taxon>Bacteria</taxon>
        <taxon>Pseudomonadati</taxon>
        <taxon>Pseudomonadota</taxon>
        <taxon>Alphaproteobacteria</taxon>
        <taxon>Hyphomicrobiales</taxon>
        <taxon>Methylocystaceae</taxon>
        <taxon>Methylocystis</taxon>
    </lineage>
</organism>
<evidence type="ECO:0000256" key="1">
    <source>
        <dbReference type="SAM" id="MobiDB-lite"/>
    </source>
</evidence>
<dbReference type="EMBL" id="CP019948">
    <property type="protein sequence ID" value="ARN83025.1"/>
    <property type="molecule type" value="Genomic_DNA"/>
</dbReference>
<evidence type="ECO:0000256" key="2">
    <source>
        <dbReference type="SAM" id="SignalP"/>
    </source>
</evidence>
<gene>
    <name evidence="4" type="ORF">B1812_20235</name>
</gene>
<evidence type="ECO:0000259" key="3">
    <source>
        <dbReference type="Pfam" id="PF04773"/>
    </source>
</evidence>
<sequence length="284" mass="28837">MKILLPLLLAMSTAFAGAALAESVGNVGAVNQSAEGNGQKLSVGAGVEQGERITTDAKGSTQIVFRDKSTMTVGHGSSLTITKFVYDGNEGVAAQSAKLTKGAMRFVGGAVSHSAGAKVETPFGTLSVRGGMAYVCLNCQNTVFAALTGVVTLSHGASTVTISPGEMVTVLADGTFSSPTPIPLDLLETLDSRFASSEGQSGGAPDPPQEEGANQQLSGARMPDSTPWQGLGYVGAFWGGNAVVQGQAQANNQSSAGTAHVLTTPRPRPPAAHRACSGNNCFPQ</sequence>
<evidence type="ECO:0000313" key="4">
    <source>
        <dbReference type="EMBL" id="ARN83025.1"/>
    </source>
</evidence>
<dbReference type="Gene3D" id="2.60.120.1440">
    <property type="match status" value="1"/>
</dbReference>
<dbReference type="Pfam" id="PF04773">
    <property type="entry name" value="FecR"/>
    <property type="match status" value="1"/>
</dbReference>
<dbReference type="InterPro" id="IPR006860">
    <property type="entry name" value="FecR"/>
</dbReference>
<accession>A0A1W6MZM2</accession>
<protein>
    <recommendedName>
        <fullName evidence="3">FecR protein domain-containing protein</fullName>
    </recommendedName>
</protein>
<feature type="chain" id="PRO_5012981193" description="FecR protein domain-containing protein" evidence="2">
    <location>
        <begin position="22"/>
        <end position="284"/>
    </location>
</feature>
<feature type="region of interest" description="Disordered" evidence="1">
    <location>
        <begin position="194"/>
        <end position="225"/>
    </location>
</feature>